<dbReference type="InterPro" id="IPR006143">
    <property type="entry name" value="RND_pump_MFP"/>
</dbReference>
<dbReference type="SUPFAM" id="SSF111369">
    <property type="entry name" value="HlyD-like secretion proteins"/>
    <property type="match status" value="1"/>
</dbReference>
<keyword evidence="3" id="KW-0732">Signal</keyword>
<dbReference type="GO" id="GO:0015562">
    <property type="term" value="F:efflux transmembrane transporter activity"/>
    <property type="evidence" value="ECO:0007669"/>
    <property type="project" value="TreeGrafter"/>
</dbReference>
<evidence type="ECO:0000259" key="4">
    <source>
        <dbReference type="Pfam" id="PF25917"/>
    </source>
</evidence>
<proteinExistence type="inferred from homology"/>
<dbReference type="Pfam" id="PF25917">
    <property type="entry name" value="BSH_RND"/>
    <property type="match status" value="1"/>
</dbReference>
<evidence type="ECO:0000313" key="5">
    <source>
        <dbReference type="EMBL" id="MBB3208703.1"/>
    </source>
</evidence>
<comment type="similarity">
    <text evidence="1">Belongs to the membrane fusion protein (MFP) (TC 8.A.1) family.</text>
</comment>
<evidence type="ECO:0000256" key="3">
    <source>
        <dbReference type="SAM" id="SignalP"/>
    </source>
</evidence>
<gene>
    <name evidence="5" type="ORF">FHS27_004535</name>
</gene>
<feature type="chain" id="PRO_5030778683" evidence="3">
    <location>
        <begin position="26"/>
        <end position="273"/>
    </location>
</feature>
<dbReference type="EMBL" id="JACHXU010000017">
    <property type="protein sequence ID" value="MBB3208703.1"/>
    <property type="molecule type" value="Genomic_DNA"/>
</dbReference>
<dbReference type="Gene3D" id="2.40.30.170">
    <property type="match status" value="1"/>
</dbReference>
<dbReference type="Proteomes" id="UP000536179">
    <property type="component" value="Unassembled WGS sequence"/>
</dbReference>
<dbReference type="InterPro" id="IPR058625">
    <property type="entry name" value="MdtA-like_BSH"/>
</dbReference>
<dbReference type="Gene3D" id="1.10.287.470">
    <property type="entry name" value="Helix hairpin bin"/>
    <property type="match status" value="1"/>
</dbReference>
<dbReference type="AlphaFoldDB" id="A0A7W5H7S8"/>
<keyword evidence="2" id="KW-0175">Coiled coil</keyword>
<feature type="signal peptide" evidence="3">
    <location>
        <begin position="1"/>
        <end position="25"/>
    </location>
</feature>
<comment type="caution">
    <text evidence="5">The sequence shown here is derived from an EMBL/GenBank/DDBJ whole genome shotgun (WGS) entry which is preliminary data.</text>
</comment>
<reference evidence="5 6" key="1">
    <citation type="submission" date="2020-08" db="EMBL/GenBank/DDBJ databases">
        <title>Genomic Encyclopedia of Type Strains, Phase III (KMG-III): the genomes of soil and plant-associated and newly described type strains.</title>
        <authorList>
            <person name="Whitman W."/>
        </authorList>
    </citation>
    <scope>NUCLEOTIDE SEQUENCE [LARGE SCALE GENOMIC DNA]</scope>
    <source>
        <strain evidence="5 6">CECT 8075</strain>
    </source>
</reference>
<dbReference type="GO" id="GO:1990281">
    <property type="term" value="C:efflux pump complex"/>
    <property type="evidence" value="ECO:0007669"/>
    <property type="project" value="TreeGrafter"/>
</dbReference>
<accession>A0A7W5H7S8</accession>
<evidence type="ECO:0000256" key="1">
    <source>
        <dbReference type="ARBA" id="ARBA00009477"/>
    </source>
</evidence>
<dbReference type="Gene3D" id="2.40.50.100">
    <property type="match status" value="1"/>
</dbReference>
<sequence length="273" mass="30546">MTKRHTYRFLAIVLTIGLNCSHADAVEIETFTQPYRSVDVPAAEMGVLKSVLVEEGTRVSEGQLLAQIDDRVLRSSLEIADAAVRAVSTRRAAEAELALCEEQLRSYRELLSEGNATQREVDRAETNFWQATTRMQTVREEAEMRELEQKRITVQLAHRRIESPLDGVVVRIVKEAGEFVSPTDPVVLRVVQLDRLRAIFSVPLSRIDGFEKSQRIQVRISGNNSPVDAVIETISPVADAESASVRVTVRIDNRDRKILSGVICRWDLGGNLP</sequence>
<name>A0A7W5H7S8_9BACT</name>
<evidence type="ECO:0000256" key="2">
    <source>
        <dbReference type="SAM" id="Coils"/>
    </source>
</evidence>
<dbReference type="PANTHER" id="PTHR30469:SF15">
    <property type="entry name" value="HLYD FAMILY OF SECRETION PROTEINS"/>
    <property type="match status" value="1"/>
</dbReference>
<protein>
    <submittedName>
        <fullName evidence="5">RND family efflux transporter MFP subunit</fullName>
    </submittedName>
</protein>
<evidence type="ECO:0000313" key="6">
    <source>
        <dbReference type="Proteomes" id="UP000536179"/>
    </source>
</evidence>
<dbReference type="PANTHER" id="PTHR30469">
    <property type="entry name" value="MULTIDRUG RESISTANCE PROTEIN MDTA"/>
    <property type="match status" value="1"/>
</dbReference>
<organism evidence="5 6">
    <name type="scientific">Aporhodopirellula rubra</name>
    <dbReference type="NCBI Taxonomy" id="980271"/>
    <lineage>
        <taxon>Bacteria</taxon>
        <taxon>Pseudomonadati</taxon>
        <taxon>Planctomycetota</taxon>
        <taxon>Planctomycetia</taxon>
        <taxon>Pirellulales</taxon>
        <taxon>Pirellulaceae</taxon>
        <taxon>Aporhodopirellula</taxon>
    </lineage>
</organism>
<feature type="coiled-coil region" evidence="2">
    <location>
        <begin position="90"/>
        <end position="127"/>
    </location>
</feature>
<keyword evidence="6" id="KW-1185">Reference proteome</keyword>
<dbReference type="NCBIfam" id="TIGR01730">
    <property type="entry name" value="RND_mfp"/>
    <property type="match status" value="1"/>
</dbReference>
<dbReference type="RefSeq" id="WP_184306843.1">
    <property type="nucleotide sequence ID" value="NZ_JACHXU010000017.1"/>
</dbReference>
<feature type="domain" description="Multidrug resistance protein MdtA-like barrel-sandwich hybrid" evidence="4">
    <location>
        <begin position="37"/>
        <end position="187"/>
    </location>
</feature>